<name>A0A7J6MVC7_PERCH</name>
<evidence type="ECO:0000256" key="3">
    <source>
        <dbReference type="ARBA" id="ARBA00023274"/>
    </source>
</evidence>
<dbReference type="GO" id="GO:0006412">
    <property type="term" value="P:translation"/>
    <property type="evidence" value="ECO:0007669"/>
    <property type="project" value="InterPro"/>
</dbReference>
<dbReference type="SUPFAM" id="SSF50249">
    <property type="entry name" value="Nucleic acid-binding proteins"/>
    <property type="match status" value="1"/>
</dbReference>
<dbReference type="Proteomes" id="UP000591131">
    <property type="component" value="Unassembled WGS sequence"/>
</dbReference>
<dbReference type="InterPro" id="IPR012340">
    <property type="entry name" value="NA-bd_OB-fold"/>
</dbReference>
<dbReference type="GO" id="GO:1990904">
    <property type="term" value="C:ribonucleoprotein complex"/>
    <property type="evidence" value="ECO:0007669"/>
    <property type="project" value="UniProtKB-KW"/>
</dbReference>
<dbReference type="GO" id="GO:0035091">
    <property type="term" value="F:phosphatidylinositol binding"/>
    <property type="evidence" value="ECO:0007669"/>
    <property type="project" value="InterPro"/>
</dbReference>
<dbReference type="SUPFAM" id="SSF64268">
    <property type="entry name" value="PX domain"/>
    <property type="match status" value="1"/>
</dbReference>
<feature type="compositionally biased region" description="Basic and acidic residues" evidence="4">
    <location>
        <begin position="903"/>
        <end position="916"/>
    </location>
</feature>
<dbReference type="PROSITE" id="PS50195">
    <property type="entry name" value="PX"/>
    <property type="match status" value="1"/>
</dbReference>
<protein>
    <recommendedName>
        <fullName evidence="5">PX domain-containing protein</fullName>
    </recommendedName>
</protein>
<comment type="caution">
    <text evidence="6">The sequence shown here is derived from an EMBL/GenBank/DDBJ whole genome shotgun (WGS) entry which is preliminary data.</text>
</comment>
<accession>A0A7J6MVC7</accession>
<feature type="region of interest" description="Disordered" evidence="4">
    <location>
        <begin position="903"/>
        <end position="924"/>
    </location>
</feature>
<evidence type="ECO:0000256" key="1">
    <source>
        <dbReference type="ARBA" id="ARBA00010254"/>
    </source>
</evidence>
<keyword evidence="7" id="KW-1185">Reference proteome</keyword>
<dbReference type="Gene3D" id="2.40.50.140">
    <property type="entry name" value="Nucleic acid-binding proteins"/>
    <property type="match status" value="1"/>
</dbReference>
<feature type="compositionally biased region" description="Low complexity" evidence="4">
    <location>
        <begin position="506"/>
        <end position="536"/>
    </location>
</feature>
<dbReference type="InterPro" id="IPR036871">
    <property type="entry name" value="PX_dom_sf"/>
</dbReference>
<dbReference type="Gene3D" id="3.30.1520.10">
    <property type="entry name" value="Phox-like domain"/>
    <property type="match status" value="1"/>
</dbReference>
<dbReference type="GO" id="GO:0005768">
    <property type="term" value="C:endosome"/>
    <property type="evidence" value="ECO:0007669"/>
    <property type="project" value="TreeGrafter"/>
</dbReference>
<dbReference type="GO" id="GO:0005840">
    <property type="term" value="C:ribosome"/>
    <property type="evidence" value="ECO:0007669"/>
    <property type="project" value="UniProtKB-KW"/>
</dbReference>
<dbReference type="SMART" id="SM00312">
    <property type="entry name" value="PX"/>
    <property type="match status" value="1"/>
</dbReference>
<dbReference type="Pfam" id="PF00366">
    <property type="entry name" value="Ribosomal_S17"/>
    <property type="match status" value="1"/>
</dbReference>
<evidence type="ECO:0000313" key="7">
    <source>
        <dbReference type="Proteomes" id="UP000591131"/>
    </source>
</evidence>
<dbReference type="PANTHER" id="PTHR10555">
    <property type="entry name" value="SORTING NEXIN"/>
    <property type="match status" value="1"/>
</dbReference>
<dbReference type="InterPro" id="IPR000266">
    <property type="entry name" value="Ribosomal_uS17"/>
</dbReference>
<gene>
    <name evidence="6" type="ORF">FOL47_007844</name>
</gene>
<dbReference type="OrthoDB" id="274752at2759"/>
<feature type="region of interest" description="Disordered" evidence="4">
    <location>
        <begin position="488"/>
        <end position="604"/>
    </location>
</feature>
<sequence>MPGNEMIGFVVNDKHPKSVRVFCDRFMHVMRYKKTFRYTKKIWAHDENSECRLGDIVQVQPLGYRMGPMKTYVVRSILHQEPRDAADKSCLRGSDARNLTIAHGEDEQQKDECTTVTARIASVTATGEGLAQVVIYNVDVTYVRDGESQEFKVKRRFSDFLWLRSMLSDGYTNRIVPPLAGKRVISSYAASEVEGIRFVLQLFLTRITNDNDFIHHSATKAFLTYSWDNLANFKSAACSSSAVSRNSSDGLQGVLNGMFDSIRRGRDKAMSSLGMLQGSHQLERDGSSSVDAELSRAVDAVESLDRKLNDLSSAWKTIRLGLRRYGEGLNELSRQCGGEYLKTSSREIRSLEGMQANLVQYHLEDLAMHYGSVDAWCSCAVRDSDFKAPLTVSQLSIAHYNLRLSPNVIDSNFTYYHKRYLHVCQYALARQASMEAELVQMEKTQANRMSELTSIVDAIHQIDDDKMVSVKAREIKRIDCDVRTSQVEIHRKRQQLKDATDSLKTGDSSGGPPSHSPDANRPPHSSSSLRSGLGHRSILRRRPESAGEKQKRSNDSEGHSEASERTFDDDHLPSAAIPPSAPPPPTVSQQQQQHHHPPTLHEAQRCSDVYRLADITYPPPRHGKGSGGISRRGDTQANVEFKFSSQFDQTLTKNRSYIVTTALSLHPGAGKSTILNHLSGPTTTRLPVYEYPHGRPRSSTVKKTVKGVDAWMTLDRIIVLDPVGIGLLATETKSSGPSNGVRRRLSESREHDSAQSSIVRWLLSVVDVVFAVVCTPRELEKVQEIISASIPGDMKAPMIIPVLNFAVPETHDTTSFQGPCVPFILPDNEQTNPYENSAMPARLTSYSGLNDIIHTTPLSLEVSFMLRGFLRDKAVSGSSRHSSEIDWWTSACVKWREQVARQESVEDLNESKRKDQTMTPSVPS</sequence>
<reference evidence="6 7" key="1">
    <citation type="submission" date="2020-04" db="EMBL/GenBank/DDBJ databases">
        <title>Perkinsus chesapeaki whole genome sequence.</title>
        <authorList>
            <person name="Bogema D.R."/>
        </authorList>
    </citation>
    <scope>NUCLEOTIDE SEQUENCE [LARGE SCALE GENOMIC DNA]</scope>
    <source>
        <strain evidence="6">ATCC PRA-425</strain>
    </source>
</reference>
<dbReference type="CDD" id="cd00364">
    <property type="entry name" value="Ribosomal_uS17"/>
    <property type="match status" value="1"/>
</dbReference>
<dbReference type="Pfam" id="PF00787">
    <property type="entry name" value="PX"/>
    <property type="match status" value="1"/>
</dbReference>
<keyword evidence="3" id="KW-0687">Ribonucleoprotein</keyword>
<evidence type="ECO:0000256" key="2">
    <source>
        <dbReference type="ARBA" id="ARBA00022980"/>
    </source>
</evidence>
<proteinExistence type="inferred from homology"/>
<dbReference type="InterPro" id="IPR001683">
    <property type="entry name" value="PX_dom"/>
</dbReference>
<evidence type="ECO:0000259" key="5">
    <source>
        <dbReference type="PROSITE" id="PS50195"/>
    </source>
</evidence>
<feature type="domain" description="PX" evidence="5">
    <location>
        <begin position="114"/>
        <end position="230"/>
    </location>
</feature>
<dbReference type="EMBL" id="JAAPAO010000048">
    <property type="protein sequence ID" value="KAF4675386.1"/>
    <property type="molecule type" value="Genomic_DNA"/>
</dbReference>
<dbReference type="AlphaFoldDB" id="A0A7J6MVC7"/>
<dbReference type="GO" id="GO:0003735">
    <property type="term" value="F:structural constituent of ribosome"/>
    <property type="evidence" value="ECO:0007669"/>
    <property type="project" value="InterPro"/>
</dbReference>
<organism evidence="6 7">
    <name type="scientific">Perkinsus chesapeaki</name>
    <name type="common">Clam parasite</name>
    <name type="synonym">Perkinsus andrewsi</name>
    <dbReference type="NCBI Taxonomy" id="330153"/>
    <lineage>
        <taxon>Eukaryota</taxon>
        <taxon>Sar</taxon>
        <taxon>Alveolata</taxon>
        <taxon>Perkinsozoa</taxon>
        <taxon>Perkinsea</taxon>
        <taxon>Perkinsida</taxon>
        <taxon>Perkinsidae</taxon>
        <taxon>Perkinsus</taxon>
    </lineage>
</organism>
<evidence type="ECO:0000256" key="4">
    <source>
        <dbReference type="SAM" id="MobiDB-lite"/>
    </source>
</evidence>
<feature type="compositionally biased region" description="Basic and acidic residues" evidence="4">
    <location>
        <begin position="541"/>
        <end position="572"/>
    </location>
</feature>
<dbReference type="PANTHER" id="PTHR10555:SF170">
    <property type="entry name" value="FI18122P1"/>
    <property type="match status" value="1"/>
</dbReference>
<keyword evidence="2" id="KW-0689">Ribosomal protein</keyword>
<comment type="similarity">
    <text evidence="1">Belongs to the universal ribosomal protein uS17 family.</text>
</comment>
<evidence type="ECO:0000313" key="6">
    <source>
        <dbReference type="EMBL" id="KAF4675386.1"/>
    </source>
</evidence>